<dbReference type="GO" id="GO:0003700">
    <property type="term" value="F:DNA-binding transcription factor activity"/>
    <property type="evidence" value="ECO:0007669"/>
    <property type="project" value="TreeGrafter"/>
</dbReference>
<dbReference type="RefSeq" id="WP_181950666.1">
    <property type="nucleotide sequence ID" value="NZ_FMJB01000055.1"/>
</dbReference>
<evidence type="ECO:0000313" key="3">
    <source>
        <dbReference type="EMBL" id="SCM68264.1"/>
    </source>
</evidence>
<sequence>MEALAAFRDTPEGIVRLTTFHWIASTFLAQRLPAFLVAHPGITVQVTVDDKLQDIVADGFDAGLRFGDDVEKDMIAIRVGPPLRHLVVATPDYWDRHGRPTHPRDLRNHRCVAYHNLSSGSISPWEFEKDGRELRQRVEGGLICNSVDLALSLVRSGESVSLHMEEDVADDLASGRLEAVLQDWCPPFDGISLFHPSRRQTPPALRALIDFLKK</sequence>
<dbReference type="EMBL" id="FMJB01000055">
    <property type="protein sequence ID" value="SCM68264.1"/>
    <property type="molecule type" value="Genomic_DNA"/>
</dbReference>
<comment type="similarity">
    <text evidence="1">Belongs to the LysR transcriptional regulatory family.</text>
</comment>
<dbReference type="Proteomes" id="UP000184085">
    <property type="component" value="Unassembled WGS sequence"/>
</dbReference>
<dbReference type="PANTHER" id="PTHR30537:SF1">
    <property type="entry name" value="HTH-TYPE TRANSCRIPTIONAL REGULATOR PGRR"/>
    <property type="match status" value="1"/>
</dbReference>
<keyword evidence="4" id="KW-1185">Reference proteome</keyword>
<evidence type="ECO:0000256" key="1">
    <source>
        <dbReference type="ARBA" id="ARBA00009437"/>
    </source>
</evidence>
<dbReference type="InterPro" id="IPR058163">
    <property type="entry name" value="LysR-type_TF_proteobact-type"/>
</dbReference>
<dbReference type="SUPFAM" id="SSF53850">
    <property type="entry name" value="Periplasmic binding protein-like II"/>
    <property type="match status" value="1"/>
</dbReference>
<dbReference type="GO" id="GO:0006351">
    <property type="term" value="P:DNA-templated transcription"/>
    <property type="evidence" value="ECO:0007669"/>
    <property type="project" value="TreeGrafter"/>
</dbReference>
<dbReference type="GO" id="GO:0043565">
    <property type="term" value="F:sequence-specific DNA binding"/>
    <property type="evidence" value="ECO:0007669"/>
    <property type="project" value="TreeGrafter"/>
</dbReference>
<name>A0A1M4N2Q9_9RHOB</name>
<gene>
    <name evidence="3" type="ORF">KARMA_2479</name>
</gene>
<organism evidence="3 4">
    <name type="scientific">Donghicola eburneus</name>
    <dbReference type="NCBI Taxonomy" id="393278"/>
    <lineage>
        <taxon>Bacteria</taxon>
        <taxon>Pseudomonadati</taxon>
        <taxon>Pseudomonadota</taxon>
        <taxon>Alphaproteobacteria</taxon>
        <taxon>Rhodobacterales</taxon>
        <taxon>Roseobacteraceae</taxon>
        <taxon>Donghicola</taxon>
    </lineage>
</organism>
<feature type="domain" description="LysR substrate-binding" evidence="2">
    <location>
        <begin position="9"/>
        <end position="213"/>
    </location>
</feature>
<accession>A0A1M4N2Q9</accession>
<proteinExistence type="inferred from homology"/>
<reference evidence="4" key="1">
    <citation type="submission" date="2016-09" db="EMBL/GenBank/DDBJ databases">
        <authorList>
            <person name="Wibberg D."/>
        </authorList>
    </citation>
    <scope>NUCLEOTIDE SEQUENCE [LARGE SCALE GENOMIC DNA]</scope>
</reference>
<protein>
    <submittedName>
        <fullName evidence="3">LysR family transcriptional regulator</fullName>
    </submittedName>
</protein>
<dbReference type="InterPro" id="IPR005119">
    <property type="entry name" value="LysR_subst-bd"/>
</dbReference>
<dbReference type="CDD" id="cd08474">
    <property type="entry name" value="PBP2_CrgA_like_5"/>
    <property type="match status" value="1"/>
</dbReference>
<dbReference type="AlphaFoldDB" id="A0A1M4N2Q9"/>
<dbReference type="Pfam" id="PF03466">
    <property type="entry name" value="LysR_substrate"/>
    <property type="match status" value="1"/>
</dbReference>
<evidence type="ECO:0000259" key="2">
    <source>
        <dbReference type="Pfam" id="PF03466"/>
    </source>
</evidence>
<evidence type="ECO:0000313" key="4">
    <source>
        <dbReference type="Proteomes" id="UP000184085"/>
    </source>
</evidence>
<dbReference type="Gene3D" id="3.40.190.290">
    <property type="match status" value="1"/>
</dbReference>
<dbReference type="PANTHER" id="PTHR30537">
    <property type="entry name" value="HTH-TYPE TRANSCRIPTIONAL REGULATOR"/>
    <property type="match status" value="1"/>
</dbReference>